<evidence type="ECO:0000313" key="3">
    <source>
        <dbReference type="Proteomes" id="UP000789524"/>
    </source>
</evidence>
<dbReference type="Proteomes" id="UP000789524">
    <property type="component" value="Unassembled WGS sequence"/>
</dbReference>
<dbReference type="AlphaFoldDB" id="A0A8J2QGP3"/>
<organism evidence="2 3">
    <name type="scientific">Danaus chrysippus</name>
    <name type="common">African queen</name>
    <dbReference type="NCBI Taxonomy" id="151541"/>
    <lineage>
        <taxon>Eukaryota</taxon>
        <taxon>Metazoa</taxon>
        <taxon>Ecdysozoa</taxon>
        <taxon>Arthropoda</taxon>
        <taxon>Hexapoda</taxon>
        <taxon>Insecta</taxon>
        <taxon>Pterygota</taxon>
        <taxon>Neoptera</taxon>
        <taxon>Endopterygota</taxon>
        <taxon>Lepidoptera</taxon>
        <taxon>Glossata</taxon>
        <taxon>Ditrysia</taxon>
        <taxon>Papilionoidea</taxon>
        <taxon>Nymphalidae</taxon>
        <taxon>Danainae</taxon>
        <taxon>Danaini</taxon>
        <taxon>Danaina</taxon>
        <taxon>Danaus</taxon>
        <taxon>Anosia</taxon>
    </lineage>
</organism>
<reference evidence="2" key="1">
    <citation type="submission" date="2021-09" db="EMBL/GenBank/DDBJ databases">
        <authorList>
            <person name="Martin H S."/>
        </authorList>
    </citation>
    <scope>NUCLEOTIDE SEQUENCE</scope>
</reference>
<protein>
    <submittedName>
        <fullName evidence="2">(African queen) hypothetical protein</fullName>
    </submittedName>
</protein>
<keyword evidence="3" id="KW-1185">Reference proteome</keyword>
<gene>
    <name evidence="2" type="ORF">DCHRY22_LOCUS3894</name>
</gene>
<feature type="compositionally biased region" description="Basic and acidic residues" evidence="1">
    <location>
        <begin position="185"/>
        <end position="203"/>
    </location>
</feature>
<proteinExistence type="predicted"/>
<accession>A0A8J2QGP3</accession>
<sequence length="203" mass="23257">MVLKSFVKPEYQNKETSNVALSSRYVKDYMTSVVKEQSSKIQVLLKQIQSNAQSVLKRIRNINLQTKIGTKKNLKRNLDDAEYQVKSPNVEVTKYNVQGKTNSRNYNSHYLSTGYGTSGSSNYGMSTYHHHSIGFDPINIVVSMSLLSFLFQALQGFLRTRLPTPVIEARSSRQSSVRMNGMESNPKDLRKNEYIKKKMPKEY</sequence>
<evidence type="ECO:0000313" key="2">
    <source>
        <dbReference type="EMBL" id="CAG9562580.1"/>
    </source>
</evidence>
<feature type="region of interest" description="Disordered" evidence="1">
    <location>
        <begin position="169"/>
        <end position="203"/>
    </location>
</feature>
<dbReference type="OrthoDB" id="7475826at2759"/>
<name>A0A8J2QGP3_9NEOP</name>
<comment type="caution">
    <text evidence="2">The sequence shown here is derived from an EMBL/GenBank/DDBJ whole genome shotgun (WGS) entry which is preliminary data.</text>
</comment>
<evidence type="ECO:0000256" key="1">
    <source>
        <dbReference type="SAM" id="MobiDB-lite"/>
    </source>
</evidence>
<dbReference type="EMBL" id="CAKASE010000048">
    <property type="protein sequence ID" value="CAG9562580.1"/>
    <property type="molecule type" value="Genomic_DNA"/>
</dbReference>